<dbReference type="InterPro" id="IPR052029">
    <property type="entry name" value="PpiD_chaperone"/>
</dbReference>
<evidence type="ECO:0000259" key="9">
    <source>
        <dbReference type="Pfam" id="PF13145"/>
    </source>
</evidence>
<feature type="domain" description="PpiC" evidence="9">
    <location>
        <begin position="246"/>
        <end position="365"/>
    </location>
</feature>
<dbReference type="PANTHER" id="PTHR47529:SF1">
    <property type="entry name" value="PERIPLASMIC CHAPERONE PPID"/>
    <property type="match status" value="1"/>
</dbReference>
<reference evidence="10" key="1">
    <citation type="submission" date="2022-10" db="EMBL/GenBank/DDBJ databases">
        <title>YIM 151497 complete genome.</title>
        <authorList>
            <person name="Chen X."/>
        </authorList>
    </citation>
    <scope>NUCLEOTIDE SEQUENCE</scope>
    <source>
        <strain evidence="10">YIM 151497</strain>
    </source>
</reference>
<keyword evidence="3 8" id="KW-0812">Transmembrane</keyword>
<keyword evidence="6" id="KW-0143">Chaperone</keyword>
<evidence type="ECO:0000256" key="1">
    <source>
        <dbReference type="ARBA" id="ARBA00004401"/>
    </source>
</evidence>
<evidence type="ECO:0000256" key="7">
    <source>
        <dbReference type="ARBA" id="ARBA00038408"/>
    </source>
</evidence>
<evidence type="ECO:0000256" key="2">
    <source>
        <dbReference type="ARBA" id="ARBA00022475"/>
    </source>
</evidence>
<dbReference type="SUPFAM" id="SSF109998">
    <property type="entry name" value="Triger factor/SurA peptide-binding domain-like"/>
    <property type="match status" value="1"/>
</dbReference>
<dbReference type="InterPro" id="IPR000297">
    <property type="entry name" value="PPIase_PpiC"/>
</dbReference>
<keyword evidence="2" id="KW-1003">Cell membrane</keyword>
<keyword evidence="5 8" id="KW-0472">Membrane</keyword>
<sequence>MLDNLRNFGRSWVAKVFLGVLIIAVAGFGIPSVFLDLNANTVARVGDQNISVRDFDRVYRAQVNQFAAQTGMAPTAQQAVSFGIPNSAIARLANDASIEILARDLGLGASDAKLAELVRQDPNFAGALGLFDASEFVAMLRQSGYTETEYLNLQRSAAAREQIGTIFEGASVPQVALDIARSYDGDQRTIEYVELNPVLFSVTEEPTDEELQQFFAENQTRFRTVETRSVNLLPLTVDALAQGVEVTEEEIAAEYDRISGQFIAPERRAISQLVLSDAEAAQPFVDGAESGASFASVVSEAGLQTEVTSLGTLAESQITDANLAQAAFGLEENGYVVLEGSNSYRVIWVSSIEEGGQQPLEAVRDQVEQSVAQRKAQDMLFDVYDEIEEARAAFQPISEVAERYGLEIHDLDLTADGAQLADITTLPQGSTQTITDAVFAASPDARVTPAISLGSNRTVFFELSEVQPARDQTLEEVRDEAVAAWQELQTDMEMTRTAEDIVAAIDGGSDIFTVAAERGQIPQSSAPFSRDSAGAAIDPDVAQAAFQGGEGYANYVSTQDGDVVVFQVTDVTPATADTPSQVAQALEVDFPDLIFANFVEGLRSDVGIRINEEALNRVIGLE</sequence>
<proteinExistence type="inferred from homology"/>
<evidence type="ECO:0000256" key="3">
    <source>
        <dbReference type="ARBA" id="ARBA00022692"/>
    </source>
</evidence>
<protein>
    <submittedName>
        <fullName evidence="10">SurA N-terminal domain-containing protein</fullName>
    </submittedName>
</protein>
<name>A0ABY6IJ38_9HYPH</name>
<evidence type="ECO:0000256" key="8">
    <source>
        <dbReference type="SAM" id="Phobius"/>
    </source>
</evidence>
<dbReference type="RefSeq" id="WP_264224274.1">
    <property type="nucleotide sequence ID" value="NZ_CP107716.1"/>
</dbReference>
<evidence type="ECO:0000313" key="11">
    <source>
        <dbReference type="Proteomes" id="UP001163882"/>
    </source>
</evidence>
<keyword evidence="11" id="KW-1185">Reference proteome</keyword>
<keyword evidence="4 8" id="KW-1133">Transmembrane helix</keyword>
<dbReference type="EMBL" id="CP107716">
    <property type="protein sequence ID" value="UYQ70583.1"/>
    <property type="molecule type" value="Genomic_DNA"/>
</dbReference>
<dbReference type="InterPro" id="IPR027304">
    <property type="entry name" value="Trigger_fact/SurA_dom_sf"/>
</dbReference>
<evidence type="ECO:0000256" key="5">
    <source>
        <dbReference type="ARBA" id="ARBA00023136"/>
    </source>
</evidence>
<dbReference type="Pfam" id="PF13624">
    <property type="entry name" value="SurA_N_3"/>
    <property type="match status" value="1"/>
</dbReference>
<accession>A0ABY6IJ38</accession>
<comment type="similarity">
    <text evidence="7">Belongs to the PpiD chaperone family.</text>
</comment>
<dbReference type="Proteomes" id="UP001163882">
    <property type="component" value="Chromosome"/>
</dbReference>
<organism evidence="10 11">
    <name type="scientific">Pelagibacterium flavum</name>
    <dbReference type="NCBI Taxonomy" id="2984530"/>
    <lineage>
        <taxon>Bacteria</taxon>
        <taxon>Pseudomonadati</taxon>
        <taxon>Pseudomonadota</taxon>
        <taxon>Alphaproteobacteria</taxon>
        <taxon>Hyphomicrobiales</taxon>
        <taxon>Devosiaceae</taxon>
        <taxon>Pelagibacterium</taxon>
    </lineage>
</organism>
<gene>
    <name evidence="10" type="ORF">OF122_10870</name>
</gene>
<feature type="transmembrane region" description="Helical" evidence="8">
    <location>
        <begin position="12"/>
        <end position="34"/>
    </location>
</feature>
<evidence type="ECO:0000256" key="6">
    <source>
        <dbReference type="ARBA" id="ARBA00023186"/>
    </source>
</evidence>
<evidence type="ECO:0000313" key="10">
    <source>
        <dbReference type="EMBL" id="UYQ70583.1"/>
    </source>
</evidence>
<dbReference type="Pfam" id="PF13145">
    <property type="entry name" value="Rotamase_2"/>
    <property type="match status" value="1"/>
</dbReference>
<dbReference type="PANTHER" id="PTHR47529">
    <property type="entry name" value="PEPTIDYL-PROLYL CIS-TRANS ISOMERASE D"/>
    <property type="match status" value="1"/>
</dbReference>
<comment type="subcellular location">
    <subcellularLocation>
        <location evidence="1">Cell membrane</location>
        <topology evidence="1">Single-pass type II membrane protein</topology>
    </subcellularLocation>
</comment>
<evidence type="ECO:0000256" key="4">
    <source>
        <dbReference type="ARBA" id="ARBA00022989"/>
    </source>
</evidence>